<feature type="region of interest" description="Disordered" evidence="3">
    <location>
        <begin position="285"/>
        <end position="305"/>
    </location>
</feature>
<keyword evidence="2" id="KW-0067">ATP-binding</keyword>
<dbReference type="InterPro" id="IPR027417">
    <property type="entry name" value="P-loop_NTPase"/>
</dbReference>
<dbReference type="GO" id="GO:0051603">
    <property type="term" value="P:proteolysis involved in protein catabolic process"/>
    <property type="evidence" value="ECO:0007669"/>
    <property type="project" value="TreeGrafter"/>
</dbReference>
<evidence type="ECO:0000256" key="2">
    <source>
        <dbReference type="ARBA" id="ARBA00022840"/>
    </source>
</evidence>
<evidence type="ECO:0000256" key="1">
    <source>
        <dbReference type="ARBA" id="ARBA00022741"/>
    </source>
</evidence>
<dbReference type="Pfam" id="PF07724">
    <property type="entry name" value="AAA_2"/>
    <property type="match status" value="1"/>
</dbReference>
<keyword evidence="1" id="KW-0547">Nucleotide-binding</keyword>
<dbReference type="SMART" id="SM00382">
    <property type="entry name" value="AAA"/>
    <property type="match status" value="1"/>
</dbReference>
<dbReference type="PANTHER" id="PTHR48102">
    <property type="entry name" value="ATP-DEPENDENT CLP PROTEASE ATP-BINDING SUBUNIT CLPX-LIKE, MITOCHONDRIAL-RELATED"/>
    <property type="match status" value="1"/>
</dbReference>
<dbReference type="EMBL" id="HBHK01006367">
    <property type="protein sequence ID" value="CAD9672194.1"/>
    <property type="molecule type" value="Transcribed_RNA"/>
</dbReference>
<dbReference type="FunFam" id="1.10.8.60:FF:000002">
    <property type="entry name" value="ATP-dependent Clp protease ATP-binding subunit ClpX"/>
    <property type="match status" value="1"/>
</dbReference>
<dbReference type="SMART" id="SM01086">
    <property type="entry name" value="ClpB_D2-small"/>
    <property type="match status" value="1"/>
</dbReference>
<dbReference type="SUPFAM" id="SSF52540">
    <property type="entry name" value="P-loop containing nucleoside triphosphate hydrolases"/>
    <property type="match status" value="1"/>
</dbReference>
<feature type="domain" description="AAA+ ATPase" evidence="4">
    <location>
        <begin position="395"/>
        <end position="676"/>
    </location>
</feature>
<dbReference type="GO" id="GO:0005759">
    <property type="term" value="C:mitochondrial matrix"/>
    <property type="evidence" value="ECO:0007669"/>
    <property type="project" value="TreeGrafter"/>
</dbReference>
<dbReference type="NCBIfam" id="NF003745">
    <property type="entry name" value="PRK05342.1"/>
    <property type="match status" value="1"/>
</dbReference>
<accession>A0A7S2RIK3</accession>
<feature type="domain" description="Clp ATPase C-terminal" evidence="5">
    <location>
        <begin position="603"/>
        <end position="698"/>
    </location>
</feature>
<dbReference type="Gene3D" id="3.40.50.300">
    <property type="entry name" value="P-loop containing nucleotide triphosphate hydrolases"/>
    <property type="match status" value="2"/>
</dbReference>
<dbReference type="PANTHER" id="PTHR48102:SF7">
    <property type="entry name" value="ATP-DEPENDENT CLP PROTEASE ATP-BINDING SUBUNIT CLPX-LIKE, MITOCHONDRIAL"/>
    <property type="match status" value="1"/>
</dbReference>
<dbReference type="GO" id="GO:0005524">
    <property type="term" value="F:ATP binding"/>
    <property type="evidence" value="ECO:0007669"/>
    <property type="project" value="UniProtKB-KW"/>
</dbReference>
<dbReference type="InterPro" id="IPR004487">
    <property type="entry name" value="Clp_protease_ATP-bd_su_ClpX"/>
</dbReference>
<feature type="region of interest" description="Disordered" evidence="3">
    <location>
        <begin position="177"/>
        <end position="215"/>
    </location>
</feature>
<dbReference type="GO" id="GO:0051082">
    <property type="term" value="F:unfolded protein binding"/>
    <property type="evidence" value="ECO:0007669"/>
    <property type="project" value="InterPro"/>
</dbReference>
<reference evidence="6" key="1">
    <citation type="submission" date="2021-01" db="EMBL/GenBank/DDBJ databases">
        <authorList>
            <person name="Corre E."/>
            <person name="Pelletier E."/>
            <person name="Niang G."/>
            <person name="Scheremetjew M."/>
            <person name="Finn R."/>
            <person name="Kale V."/>
            <person name="Holt S."/>
            <person name="Cochrane G."/>
            <person name="Meng A."/>
            <person name="Brown T."/>
            <person name="Cohen L."/>
        </authorList>
    </citation>
    <scope>NUCLEOTIDE SEQUENCE</scope>
    <source>
        <strain evidence="6">NY070348D</strain>
    </source>
</reference>
<organism evidence="6">
    <name type="scientific">Mucochytrium quahogii</name>
    <dbReference type="NCBI Taxonomy" id="96639"/>
    <lineage>
        <taxon>Eukaryota</taxon>
        <taxon>Sar</taxon>
        <taxon>Stramenopiles</taxon>
        <taxon>Bigyra</taxon>
        <taxon>Labyrinthulomycetes</taxon>
        <taxon>Thraustochytrida</taxon>
        <taxon>Thraustochytriidae</taxon>
        <taxon>Mucochytrium</taxon>
    </lineage>
</organism>
<dbReference type="Gene3D" id="1.10.8.60">
    <property type="match status" value="1"/>
</dbReference>
<proteinExistence type="predicted"/>
<dbReference type="InterPro" id="IPR003593">
    <property type="entry name" value="AAA+_ATPase"/>
</dbReference>
<gene>
    <name evidence="6" type="ORF">QSP1433_LOCUS3851</name>
</gene>
<evidence type="ECO:0000259" key="4">
    <source>
        <dbReference type="SMART" id="SM00382"/>
    </source>
</evidence>
<feature type="region of interest" description="Disordered" evidence="3">
    <location>
        <begin position="150"/>
        <end position="169"/>
    </location>
</feature>
<dbReference type="AlphaFoldDB" id="A0A7S2RIK3"/>
<dbReference type="GO" id="GO:0016887">
    <property type="term" value="F:ATP hydrolysis activity"/>
    <property type="evidence" value="ECO:0007669"/>
    <property type="project" value="InterPro"/>
</dbReference>
<name>A0A7S2RIK3_9STRA</name>
<evidence type="ECO:0000259" key="5">
    <source>
        <dbReference type="SMART" id="SM01086"/>
    </source>
</evidence>
<protein>
    <submittedName>
        <fullName evidence="6">Uncharacterized protein</fullName>
    </submittedName>
</protein>
<dbReference type="InterPro" id="IPR003959">
    <property type="entry name" value="ATPase_AAA_core"/>
</dbReference>
<dbReference type="NCBIfam" id="TIGR00382">
    <property type="entry name" value="clpX"/>
    <property type="match status" value="1"/>
</dbReference>
<dbReference type="InterPro" id="IPR050052">
    <property type="entry name" value="ATP-dep_Clp_protease_ClpX"/>
</dbReference>
<dbReference type="Pfam" id="PF10431">
    <property type="entry name" value="ClpB_D2-small"/>
    <property type="match status" value="1"/>
</dbReference>
<dbReference type="InterPro" id="IPR019489">
    <property type="entry name" value="Clp_ATPase_C"/>
</dbReference>
<evidence type="ECO:0000313" key="6">
    <source>
        <dbReference type="EMBL" id="CAD9672194.1"/>
    </source>
</evidence>
<sequence>MNSLGLLALGARGLARNRQVVVHAWGHGRCAVAGARLRPSQVGLPRVFSAAFSSSTTDDKKAGKPKCICPNCKRPLVEVASDRDGLVASIKDIVPVYACKCSPSVIFVTMNQFDESGNRSAMTSIKQIENIPSRAGSDLIGDKRKEYAPFQPSGNWAAPGRSKVGQEPAISSRVRRLAPLNSNDQVSNGADPKAGIRWTDESEGSSTRQDREDDRGVIKVNTRTPRQLFTGLNEYVIGQERVKKVLSVSVHNHYKILEFNAHQRGLEMLRNEELQAKATMELENASNASRPFEGESGGKQQQQGWYDVQDPNYDKKMSEAANLSPLVWKTGDRYSPHSAPRRDSSVNTNLLARAAKERQEINTQTDKKEKFEVVADSVGDGSEDNKEKLDVTTLDKSNVLLIGPTGSGKTLMAKTLSKMTGVPLVIFDATCLTQAGYIGEDVEAILYKLYQEADYDVELAQKGIVYIDEIDKIAKSSGPGATRDVSGEGVQQALLKLLEGTVANVPKKGGHKSVRSEYVQIDTSEILFIVGGAFAGLEKMIGQRTLKSSMGFEAPVLPNQGDELKGSTLDELFQKVEPKDLVSYGMIPEFVGRFSHVLSTSMLTNSQLVQVLTEPRNALVKQYRKLFALQGVDFIITDGALQKIASMANERKTGARGLRAIMDNMLTETMFVLPEKSDVEAVVVHEEAVTGAKQPLLVKRGPTSAEEIVGMMDGEEHPSDVWSHDQVEEAYAGL</sequence>
<dbReference type="GO" id="GO:0140662">
    <property type="term" value="F:ATP-dependent protein folding chaperone"/>
    <property type="evidence" value="ECO:0007669"/>
    <property type="project" value="InterPro"/>
</dbReference>
<evidence type="ECO:0000256" key="3">
    <source>
        <dbReference type="SAM" id="MobiDB-lite"/>
    </source>
</evidence>